<keyword evidence="4" id="KW-0067">ATP-binding</keyword>
<protein>
    <submittedName>
        <fullName evidence="6">Serine/threonine-protein kinase PrkC</fullName>
        <ecNumber evidence="6">2.7.11.1</ecNumber>
    </submittedName>
</protein>
<keyword evidence="7" id="KW-1185">Reference proteome</keyword>
<evidence type="ECO:0000256" key="1">
    <source>
        <dbReference type="ARBA" id="ARBA00022679"/>
    </source>
</evidence>
<dbReference type="CDD" id="cd14014">
    <property type="entry name" value="STKc_PknB_like"/>
    <property type="match status" value="1"/>
</dbReference>
<evidence type="ECO:0000313" key="7">
    <source>
        <dbReference type="Proteomes" id="UP000320390"/>
    </source>
</evidence>
<dbReference type="Gene3D" id="1.10.510.10">
    <property type="entry name" value="Transferase(Phosphotransferase) domain 1"/>
    <property type="match status" value="1"/>
</dbReference>
<reference evidence="6 7" key="1">
    <citation type="submission" date="2019-02" db="EMBL/GenBank/DDBJ databases">
        <title>Deep-cultivation of Planctomycetes and their phenomic and genomic characterization uncovers novel biology.</title>
        <authorList>
            <person name="Wiegand S."/>
            <person name="Jogler M."/>
            <person name="Boedeker C."/>
            <person name="Pinto D."/>
            <person name="Vollmers J."/>
            <person name="Rivas-Marin E."/>
            <person name="Kohn T."/>
            <person name="Peeters S.H."/>
            <person name="Heuer A."/>
            <person name="Rast P."/>
            <person name="Oberbeckmann S."/>
            <person name="Bunk B."/>
            <person name="Jeske O."/>
            <person name="Meyerdierks A."/>
            <person name="Storesund J.E."/>
            <person name="Kallscheuer N."/>
            <person name="Luecker S."/>
            <person name="Lage O.M."/>
            <person name="Pohl T."/>
            <person name="Merkel B.J."/>
            <person name="Hornburger P."/>
            <person name="Mueller R.-W."/>
            <person name="Bruemmer F."/>
            <person name="Labrenz M."/>
            <person name="Spormann A.M."/>
            <person name="Op den Camp H."/>
            <person name="Overmann J."/>
            <person name="Amann R."/>
            <person name="Jetten M.S.M."/>
            <person name="Mascher T."/>
            <person name="Medema M.H."/>
            <person name="Devos D.P."/>
            <person name="Kaster A.-K."/>
            <person name="Ovreas L."/>
            <person name="Rohde M."/>
            <person name="Galperin M.Y."/>
            <person name="Jogler C."/>
        </authorList>
    </citation>
    <scope>NUCLEOTIDE SEQUENCE [LARGE SCALE GENOMIC DNA]</scope>
    <source>
        <strain evidence="6 7">Poly30</strain>
    </source>
</reference>
<dbReference type="PANTHER" id="PTHR43289:SF6">
    <property type="entry name" value="SERINE_THREONINE-PROTEIN KINASE NEKL-3"/>
    <property type="match status" value="1"/>
</dbReference>
<sequence>MRRELSHDDDSRRCLQREAAALERLDHPTIARFLAAGESDGLPYLVSEYIEGTSLAAAIRALGSVPSGDLVGADLGRSLELGEGLPSIFEGRYDQAAARIAREVARALAHAHARGIVHRDDKPSNIMLLGDGRVVLVDFGLASLENADALTASGQRVGSLPYMAPEDLRGDGEPGPATDIYALGVTLHERPVDHSVREPAKRAEAAGFRLTQPQRGLDVLVVPARE</sequence>
<accession>A0A518EUQ1</accession>
<dbReference type="EC" id="2.7.11.1" evidence="6"/>
<dbReference type="SUPFAM" id="SSF56112">
    <property type="entry name" value="Protein kinase-like (PK-like)"/>
    <property type="match status" value="1"/>
</dbReference>
<gene>
    <name evidence="6" type="primary">prkC_14</name>
    <name evidence="6" type="ORF">Poly30_33590</name>
</gene>
<keyword evidence="1 6" id="KW-0808">Transferase</keyword>
<evidence type="ECO:0000259" key="5">
    <source>
        <dbReference type="PROSITE" id="PS50011"/>
    </source>
</evidence>
<dbReference type="Proteomes" id="UP000320390">
    <property type="component" value="Chromosome"/>
</dbReference>
<dbReference type="AlphaFoldDB" id="A0A518EUQ1"/>
<feature type="domain" description="Protein kinase" evidence="5">
    <location>
        <begin position="1"/>
        <end position="226"/>
    </location>
</feature>
<dbReference type="PANTHER" id="PTHR43289">
    <property type="entry name" value="MITOGEN-ACTIVATED PROTEIN KINASE KINASE KINASE 20-RELATED"/>
    <property type="match status" value="1"/>
</dbReference>
<evidence type="ECO:0000256" key="2">
    <source>
        <dbReference type="ARBA" id="ARBA00022741"/>
    </source>
</evidence>
<dbReference type="EMBL" id="CP036434">
    <property type="protein sequence ID" value="QDV07826.1"/>
    <property type="molecule type" value="Genomic_DNA"/>
</dbReference>
<organism evidence="6 7">
    <name type="scientific">Saltatorellus ferox</name>
    <dbReference type="NCBI Taxonomy" id="2528018"/>
    <lineage>
        <taxon>Bacteria</taxon>
        <taxon>Pseudomonadati</taxon>
        <taxon>Planctomycetota</taxon>
        <taxon>Planctomycetia</taxon>
        <taxon>Planctomycetia incertae sedis</taxon>
        <taxon>Saltatorellus</taxon>
    </lineage>
</organism>
<proteinExistence type="predicted"/>
<name>A0A518EUQ1_9BACT</name>
<evidence type="ECO:0000313" key="6">
    <source>
        <dbReference type="EMBL" id="QDV07826.1"/>
    </source>
</evidence>
<dbReference type="Pfam" id="PF00069">
    <property type="entry name" value="Pkinase"/>
    <property type="match status" value="1"/>
</dbReference>
<dbReference type="GO" id="GO:0004674">
    <property type="term" value="F:protein serine/threonine kinase activity"/>
    <property type="evidence" value="ECO:0007669"/>
    <property type="project" value="UniProtKB-EC"/>
</dbReference>
<dbReference type="RefSeq" id="WP_419190265.1">
    <property type="nucleotide sequence ID" value="NZ_CP036434.1"/>
</dbReference>
<dbReference type="GO" id="GO:0005524">
    <property type="term" value="F:ATP binding"/>
    <property type="evidence" value="ECO:0007669"/>
    <property type="project" value="UniProtKB-KW"/>
</dbReference>
<evidence type="ECO:0000256" key="3">
    <source>
        <dbReference type="ARBA" id="ARBA00022777"/>
    </source>
</evidence>
<evidence type="ECO:0000256" key="4">
    <source>
        <dbReference type="ARBA" id="ARBA00022840"/>
    </source>
</evidence>
<dbReference type="PROSITE" id="PS50011">
    <property type="entry name" value="PROTEIN_KINASE_DOM"/>
    <property type="match status" value="1"/>
</dbReference>
<dbReference type="InterPro" id="IPR000719">
    <property type="entry name" value="Prot_kinase_dom"/>
</dbReference>
<keyword evidence="2" id="KW-0547">Nucleotide-binding</keyword>
<keyword evidence="3 6" id="KW-0418">Kinase</keyword>
<dbReference type="InterPro" id="IPR011009">
    <property type="entry name" value="Kinase-like_dom_sf"/>
</dbReference>